<feature type="region of interest" description="Disordered" evidence="1">
    <location>
        <begin position="1"/>
        <end position="27"/>
    </location>
</feature>
<feature type="region of interest" description="Disordered" evidence="1">
    <location>
        <begin position="303"/>
        <end position="324"/>
    </location>
</feature>
<dbReference type="PANTHER" id="PTHR46445">
    <property type="entry name" value="RNA POLYMERASE II DEGRADATION FACTOR-LIKE PROTEIN (DUF1296)"/>
    <property type="match status" value="1"/>
</dbReference>
<proteinExistence type="predicted"/>
<comment type="caution">
    <text evidence="2">The sequence shown here is derived from an EMBL/GenBank/DDBJ whole genome shotgun (WGS) entry which is preliminary data.</text>
</comment>
<keyword evidence="3" id="KW-1185">Reference proteome</keyword>
<evidence type="ECO:0000313" key="3">
    <source>
        <dbReference type="Proteomes" id="UP001359559"/>
    </source>
</evidence>
<accession>A0AAN9KFX6</accession>
<feature type="region of interest" description="Disordered" evidence="1">
    <location>
        <begin position="239"/>
        <end position="288"/>
    </location>
</feature>
<evidence type="ECO:0000256" key="1">
    <source>
        <dbReference type="SAM" id="MobiDB-lite"/>
    </source>
</evidence>
<name>A0AAN9KFX6_CLITE</name>
<sequence>MNPSLPPKQPGLQGGNHSSFTQKQYANPKISIPGDMAYLISQSQPARHNNAVSSMRNPANSMSEYADPKISLPDDTLAFLISQSQPVRHNNAVSSMWNPASSMSEVMESGAFALPKRSAVPQDLTVQSSIDFQQLPDSKGYLSLPQNQSYITNINSRQTFSGNAAYNQYPHDLKYNLPLDRNEFHTSRLPSATIRDALGYGNHGSSFHSPGSFLSNSSLGHMRPLSNFNEILPSQYNGGRNFNSVQPHDSFSHWDSNSRSSLFPERTQYNFPGHPDQPSQSQYVGPGYSELNHSQERILEELRQRGGSKNLSSKQLHPFWQHRH</sequence>
<dbReference type="EMBL" id="JAYKXN010000001">
    <property type="protein sequence ID" value="KAK7316707.1"/>
    <property type="molecule type" value="Genomic_DNA"/>
</dbReference>
<dbReference type="PANTHER" id="PTHR46445:SF14">
    <property type="entry name" value="DUF1296 FAMILY PROTEIN"/>
    <property type="match status" value="1"/>
</dbReference>
<dbReference type="Proteomes" id="UP001359559">
    <property type="component" value="Unassembled WGS sequence"/>
</dbReference>
<feature type="compositionally biased region" description="Polar residues" evidence="1">
    <location>
        <begin position="15"/>
        <end position="25"/>
    </location>
</feature>
<feature type="compositionally biased region" description="Polar residues" evidence="1">
    <location>
        <begin position="239"/>
        <end position="261"/>
    </location>
</feature>
<protein>
    <submittedName>
        <fullName evidence="2">Uncharacterized protein</fullName>
    </submittedName>
</protein>
<organism evidence="2 3">
    <name type="scientific">Clitoria ternatea</name>
    <name type="common">Butterfly pea</name>
    <dbReference type="NCBI Taxonomy" id="43366"/>
    <lineage>
        <taxon>Eukaryota</taxon>
        <taxon>Viridiplantae</taxon>
        <taxon>Streptophyta</taxon>
        <taxon>Embryophyta</taxon>
        <taxon>Tracheophyta</taxon>
        <taxon>Spermatophyta</taxon>
        <taxon>Magnoliopsida</taxon>
        <taxon>eudicotyledons</taxon>
        <taxon>Gunneridae</taxon>
        <taxon>Pentapetalae</taxon>
        <taxon>rosids</taxon>
        <taxon>fabids</taxon>
        <taxon>Fabales</taxon>
        <taxon>Fabaceae</taxon>
        <taxon>Papilionoideae</taxon>
        <taxon>50 kb inversion clade</taxon>
        <taxon>NPAAA clade</taxon>
        <taxon>indigoferoid/millettioid clade</taxon>
        <taxon>Phaseoleae</taxon>
        <taxon>Clitoria</taxon>
    </lineage>
</organism>
<evidence type="ECO:0000313" key="2">
    <source>
        <dbReference type="EMBL" id="KAK7316707.1"/>
    </source>
</evidence>
<reference evidence="2 3" key="1">
    <citation type="submission" date="2024-01" db="EMBL/GenBank/DDBJ databases">
        <title>The genomes of 5 underutilized Papilionoideae crops provide insights into root nodulation and disease resistance.</title>
        <authorList>
            <person name="Yuan L."/>
        </authorList>
    </citation>
    <scope>NUCLEOTIDE SEQUENCE [LARGE SCALE GENOMIC DNA]</scope>
    <source>
        <strain evidence="2">LY-2023</strain>
        <tissue evidence="2">Leaf</tissue>
    </source>
</reference>
<gene>
    <name evidence="2" type="ORF">RJT34_00368</name>
</gene>
<dbReference type="AlphaFoldDB" id="A0AAN9KFX6"/>